<dbReference type="AlphaFoldDB" id="A0A2N3PUF2"/>
<dbReference type="OrthoDB" id="9798415at2"/>
<dbReference type="Gene3D" id="3.30.70.1440">
    <property type="entry name" value="Multidrug efflux transporter AcrB pore domain"/>
    <property type="match status" value="1"/>
</dbReference>
<feature type="transmembrane region" description="Helical" evidence="1">
    <location>
        <begin position="337"/>
        <end position="356"/>
    </location>
</feature>
<feature type="transmembrane region" description="Helical" evidence="1">
    <location>
        <begin position="986"/>
        <end position="1010"/>
    </location>
</feature>
<dbReference type="PRINTS" id="PR00702">
    <property type="entry name" value="ACRIFLAVINRP"/>
</dbReference>
<proteinExistence type="predicted"/>
<keyword evidence="1" id="KW-0472">Membrane</keyword>
<dbReference type="SUPFAM" id="SSF82866">
    <property type="entry name" value="Multidrug efflux transporter AcrB transmembrane domain"/>
    <property type="match status" value="2"/>
</dbReference>
<dbReference type="Gene3D" id="1.20.1640.10">
    <property type="entry name" value="Multidrug efflux transporter AcrB transmembrane domain"/>
    <property type="match status" value="2"/>
</dbReference>
<reference evidence="3" key="1">
    <citation type="submission" date="2017-12" db="EMBL/GenBank/DDBJ databases">
        <title>Draft genome sequence of Telmatospirillum siberiense 26-4b1T, an acidotolerant peatland alphaproteobacterium potentially involved in sulfur cycling.</title>
        <authorList>
            <person name="Hausmann B."/>
            <person name="Pjevac P."/>
            <person name="Schreck K."/>
            <person name="Herbold C.W."/>
            <person name="Daims H."/>
            <person name="Wagner M."/>
            <person name="Pester M."/>
            <person name="Loy A."/>
        </authorList>
    </citation>
    <scope>NUCLEOTIDE SEQUENCE [LARGE SCALE GENOMIC DNA]</scope>
    <source>
        <strain evidence="3">26-4b1</strain>
    </source>
</reference>
<feature type="transmembrane region" description="Helical" evidence="1">
    <location>
        <begin position="434"/>
        <end position="453"/>
    </location>
</feature>
<dbReference type="PANTHER" id="PTHR32063">
    <property type="match status" value="1"/>
</dbReference>
<feature type="transmembrane region" description="Helical" evidence="1">
    <location>
        <begin position="15"/>
        <end position="36"/>
    </location>
</feature>
<dbReference type="GO" id="GO:0005886">
    <property type="term" value="C:plasma membrane"/>
    <property type="evidence" value="ECO:0007669"/>
    <property type="project" value="TreeGrafter"/>
</dbReference>
<feature type="transmembrane region" description="Helical" evidence="1">
    <location>
        <begin position="859"/>
        <end position="879"/>
    </location>
</feature>
<sequence length="1037" mass="112525">MSRFNLSAIAVRERAITLFLLIAITASGVFAFFHLGRAEDPTFTVKVLTVSAAWPGATAEEMQNLVAEPLEKRLQELRWYDKVESFTRPGLALMTLTLRDTTPPSEVAEQFYQARKKLGDEARNLPLGALGPFVNDEYSDVAFAIYAVKAQGMPPRQLTRETEILRQRLLHVAGVKKVDILGERPERVFVNFSYARLATLGVPPRAIFEALQRQNAVTPAGSIDTDGPQVFIRLDGAYDDLGKIGDTPIVAGGRSFRLSDLATVERGYEDPASFLIRHDGDPAMMLAVVMQDGWNGLTLGQALDAEETRIKAELPAGLSFSKVSDQTVNIKEAVGEFMLKFFVALSVVMIVSLISLGWRVGIVVAAAVPLTLAAVFVVMMATDRSFDRITLGALIISLGLLVDDAIIAIEIMVVKLEEGWDRVKAASYAWSHTAAPMLSGTLVTIIGFTPVGFAHSAAGEYAGNIFWIVAFALITSWLVAVVFTPFLGVKLLPDIKPVPGGHAAIYATPGYQRLRHLITWAVDHKFTVAGAVLATFLVAGAGIGLLKQQFFPTSDRPEVLVEVQMPEGTSIEATGIAATKVEAWLKQQSEAKIVSTYLGRGGPRFFLSYNPELPDPSFAKIIVLTQNAETRGALKLRLQAAVAAGLAPEARVRVSQLVFGPYTRYPVMFRVSGPDEQRLRDFADQVQAVMRANPNTRGVTQDWGERAPTVHFVLDQDRLRLLGFSPSEAGQQIQFLLTGTTLTQVREGIRTVDVVARSAGAERLDPSKLADMTLTTNDGRLVPLSQIGHAEIRAEDPILRRRDRIPTITVESDIDDALQPPQVSAEVWQALAPVVASLPDGYHIDMGGNIEESAKANKALAPIFPVMILLTLLVIVLQVRSLPAMAMVFLTAPLGLVGMVPTLMVFHQPFGFNAILGLIGLSGILMRNTLILIGQIHTNQEEGLDPYHAVIEATVQRSRPVILTALAAVLAFTPLTQSVFWGSMAYTLIGGTAGGTVLILVFLPALYAIWFKVRPVPGGAPATSHRPSHELGLALDE</sequence>
<feature type="transmembrane region" description="Helical" evidence="1">
    <location>
        <begin position="526"/>
        <end position="546"/>
    </location>
</feature>
<dbReference type="Gene3D" id="3.30.70.1430">
    <property type="entry name" value="Multidrug efflux transporter AcrB pore domain"/>
    <property type="match status" value="2"/>
</dbReference>
<dbReference type="EMBL" id="PIUM01000014">
    <property type="protein sequence ID" value="PKU24033.1"/>
    <property type="molecule type" value="Genomic_DNA"/>
</dbReference>
<organism evidence="2 3">
    <name type="scientific">Telmatospirillum siberiense</name>
    <dbReference type="NCBI Taxonomy" id="382514"/>
    <lineage>
        <taxon>Bacteria</taxon>
        <taxon>Pseudomonadati</taxon>
        <taxon>Pseudomonadota</taxon>
        <taxon>Alphaproteobacteria</taxon>
        <taxon>Rhodospirillales</taxon>
        <taxon>Rhodospirillaceae</taxon>
        <taxon>Telmatospirillum</taxon>
    </lineage>
</organism>
<dbReference type="Gene3D" id="3.30.70.1320">
    <property type="entry name" value="Multidrug efflux transporter AcrB pore domain like"/>
    <property type="match status" value="1"/>
</dbReference>
<evidence type="ECO:0000256" key="1">
    <source>
        <dbReference type="SAM" id="Phobius"/>
    </source>
</evidence>
<name>A0A2N3PUF2_9PROT</name>
<feature type="transmembrane region" description="Helical" evidence="1">
    <location>
        <begin position="393"/>
        <end position="414"/>
    </location>
</feature>
<dbReference type="Pfam" id="PF00873">
    <property type="entry name" value="ACR_tran"/>
    <property type="match status" value="1"/>
</dbReference>
<dbReference type="Proteomes" id="UP000233293">
    <property type="component" value="Unassembled WGS sequence"/>
</dbReference>
<evidence type="ECO:0000313" key="3">
    <source>
        <dbReference type="Proteomes" id="UP000233293"/>
    </source>
</evidence>
<dbReference type="InterPro" id="IPR027463">
    <property type="entry name" value="AcrB_DN_DC_subdom"/>
</dbReference>
<keyword evidence="3" id="KW-1185">Reference proteome</keyword>
<feature type="transmembrane region" description="Helical" evidence="1">
    <location>
        <begin position="885"/>
        <end position="906"/>
    </location>
</feature>
<dbReference type="InterPro" id="IPR001036">
    <property type="entry name" value="Acrflvin-R"/>
</dbReference>
<protein>
    <submittedName>
        <fullName evidence="2">MFS transporter</fullName>
    </submittedName>
</protein>
<feature type="transmembrane region" description="Helical" evidence="1">
    <location>
        <begin position="961"/>
        <end position="980"/>
    </location>
</feature>
<dbReference type="PANTHER" id="PTHR32063:SF18">
    <property type="entry name" value="CATION EFFLUX SYSTEM PROTEIN"/>
    <property type="match status" value="1"/>
</dbReference>
<evidence type="ECO:0000313" key="2">
    <source>
        <dbReference type="EMBL" id="PKU24033.1"/>
    </source>
</evidence>
<dbReference type="RefSeq" id="WP_101251064.1">
    <property type="nucleotide sequence ID" value="NZ_PIUM01000014.1"/>
</dbReference>
<feature type="transmembrane region" description="Helical" evidence="1">
    <location>
        <begin position="465"/>
        <end position="487"/>
    </location>
</feature>
<accession>A0A2N3PUF2</accession>
<comment type="caution">
    <text evidence="2">The sequence shown here is derived from an EMBL/GenBank/DDBJ whole genome shotgun (WGS) entry which is preliminary data.</text>
</comment>
<feature type="transmembrane region" description="Helical" evidence="1">
    <location>
        <begin position="362"/>
        <end position="381"/>
    </location>
</feature>
<keyword evidence="1" id="KW-0812">Transmembrane</keyword>
<gene>
    <name evidence="2" type="ORF">CWS72_13075</name>
</gene>
<dbReference type="GO" id="GO:0042910">
    <property type="term" value="F:xenobiotic transmembrane transporter activity"/>
    <property type="evidence" value="ECO:0007669"/>
    <property type="project" value="TreeGrafter"/>
</dbReference>
<dbReference type="SUPFAM" id="SSF82714">
    <property type="entry name" value="Multidrug efflux transporter AcrB TolC docking domain, DN and DC subdomains"/>
    <property type="match status" value="2"/>
</dbReference>
<dbReference type="Gene3D" id="3.30.2090.10">
    <property type="entry name" value="Multidrug efflux transporter AcrB TolC docking domain, DN and DC subdomains"/>
    <property type="match status" value="2"/>
</dbReference>
<dbReference type="SUPFAM" id="SSF82693">
    <property type="entry name" value="Multidrug efflux transporter AcrB pore domain, PN1, PN2, PC1 and PC2 subdomains"/>
    <property type="match status" value="3"/>
</dbReference>
<keyword evidence="1" id="KW-1133">Transmembrane helix</keyword>